<organism evidence="3 4">
    <name type="scientific">Cladophialophora bantiana (strain ATCC 10958 / CBS 173.52 / CDC B-1940 / NIH 8579)</name>
    <name type="common">Xylohypha bantiana</name>
    <dbReference type="NCBI Taxonomy" id="1442370"/>
    <lineage>
        <taxon>Eukaryota</taxon>
        <taxon>Fungi</taxon>
        <taxon>Dikarya</taxon>
        <taxon>Ascomycota</taxon>
        <taxon>Pezizomycotina</taxon>
        <taxon>Eurotiomycetes</taxon>
        <taxon>Chaetothyriomycetidae</taxon>
        <taxon>Chaetothyriales</taxon>
        <taxon>Herpotrichiellaceae</taxon>
        <taxon>Cladophialophora</taxon>
    </lineage>
</organism>
<dbReference type="Pfam" id="PF13919">
    <property type="entry name" value="ASXH"/>
    <property type="match status" value="1"/>
</dbReference>
<feature type="compositionally biased region" description="Basic and acidic residues" evidence="1">
    <location>
        <begin position="165"/>
        <end position="181"/>
    </location>
</feature>
<gene>
    <name evidence="3" type="ORF">Z519_06847</name>
</gene>
<dbReference type="Proteomes" id="UP000053789">
    <property type="component" value="Unassembled WGS sequence"/>
</dbReference>
<dbReference type="GeneID" id="27699775"/>
<evidence type="ECO:0000256" key="1">
    <source>
        <dbReference type="SAM" id="MobiDB-lite"/>
    </source>
</evidence>
<name>A0A0D2HID7_CLAB1</name>
<dbReference type="EMBL" id="KN846988">
    <property type="protein sequence ID" value="KIW92998.1"/>
    <property type="molecule type" value="Genomic_DNA"/>
</dbReference>
<dbReference type="RefSeq" id="XP_016619667.1">
    <property type="nucleotide sequence ID" value="XM_016764585.1"/>
</dbReference>
<reference evidence="3" key="1">
    <citation type="submission" date="2015-01" db="EMBL/GenBank/DDBJ databases">
        <title>The Genome Sequence of Cladophialophora bantiana CBS 173.52.</title>
        <authorList>
            <consortium name="The Broad Institute Genomics Platform"/>
            <person name="Cuomo C."/>
            <person name="de Hoog S."/>
            <person name="Gorbushina A."/>
            <person name="Stielow B."/>
            <person name="Teixiera M."/>
            <person name="Abouelleil A."/>
            <person name="Chapman S.B."/>
            <person name="Priest M."/>
            <person name="Young S.K."/>
            <person name="Wortman J."/>
            <person name="Nusbaum C."/>
            <person name="Birren B."/>
        </authorList>
    </citation>
    <scope>NUCLEOTIDE SEQUENCE [LARGE SCALE GENOMIC DNA]</scope>
    <source>
        <strain evidence="3">CBS 173.52</strain>
    </source>
</reference>
<dbReference type="HOGENOM" id="CLU_095385_0_0_1"/>
<evidence type="ECO:0000259" key="2">
    <source>
        <dbReference type="Pfam" id="PF13919"/>
    </source>
</evidence>
<accession>A0A0D2HID7</accession>
<sequence>MPLARRPKRNTGPWSSLRILNSSSPIITADMHGFIIAAVSSWNADSDAYTEHEKRSIIDSLPPRYRKYELDAEGRLKCPLSVEFVLDDPYIKAAVHKFKRDVSEGCYERSWQNQARKAMQERRDGKFDPYLQEQTEETFGESASNCQGETVDEDVCAQVDSSDGEWGKRRSANRRDTEKGKTTPQTRMAQRRQKSLPGWRRC</sequence>
<evidence type="ECO:0000313" key="3">
    <source>
        <dbReference type="EMBL" id="KIW92998.1"/>
    </source>
</evidence>
<dbReference type="AlphaFoldDB" id="A0A0D2HID7"/>
<dbReference type="VEuPathDB" id="FungiDB:Z519_06847"/>
<evidence type="ECO:0000313" key="4">
    <source>
        <dbReference type="Proteomes" id="UP000053789"/>
    </source>
</evidence>
<proteinExistence type="predicted"/>
<dbReference type="InterPro" id="IPR028020">
    <property type="entry name" value="ASX_DEUBAD_dom"/>
</dbReference>
<feature type="domain" description="ASX DEUBAD" evidence="2">
    <location>
        <begin position="10"/>
        <end position="141"/>
    </location>
</feature>
<protein>
    <recommendedName>
        <fullName evidence="2">ASX DEUBAD domain-containing protein</fullName>
    </recommendedName>
</protein>
<feature type="region of interest" description="Disordered" evidence="1">
    <location>
        <begin position="137"/>
        <end position="202"/>
    </location>
</feature>
<feature type="compositionally biased region" description="Basic residues" evidence="1">
    <location>
        <begin position="189"/>
        <end position="202"/>
    </location>
</feature>
<keyword evidence="4" id="KW-1185">Reference proteome</keyword>
<dbReference type="OrthoDB" id="2289918at2759"/>